<feature type="transmembrane region" description="Helical" evidence="2">
    <location>
        <begin position="397"/>
        <end position="418"/>
    </location>
</feature>
<feature type="transmembrane region" description="Helical" evidence="2">
    <location>
        <begin position="73"/>
        <end position="94"/>
    </location>
</feature>
<reference evidence="5 6" key="1">
    <citation type="submission" date="2018-11" db="EMBL/GenBank/DDBJ databases">
        <title>Sequencing the genomes of 1000 actinobacteria strains.</title>
        <authorList>
            <person name="Klenk H.-P."/>
        </authorList>
    </citation>
    <scope>NUCLEOTIDE SEQUENCE [LARGE SCALE GENOMIC DNA]</scope>
    <source>
        <strain evidence="5 6">DSM 44781</strain>
    </source>
</reference>
<keyword evidence="2" id="KW-0812">Transmembrane</keyword>
<dbReference type="InterPro" id="IPR002656">
    <property type="entry name" value="Acyl_transf_3_dom"/>
</dbReference>
<dbReference type="Pfam" id="PF19040">
    <property type="entry name" value="SGNH"/>
    <property type="match status" value="1"/>
</dbReference>
<dbReference type="AlphaFoldDB" id="A0A3N4RLQ0"/>
<evidence type="ECO:0000259" key="3">
    <source>
        <dbReference type="Pfam" id="PF01757"/>
    </source>
</evidence>
<feature type="transmembrane region" description="Helical" evidence="2">
    <location>
        <begin position="240"/>
        <end position="261"/>
    </location>
</feature>
<dbReference type="GO" id="GO:0016020">
    <property type="term" value="C:membrane"/>
    <property type="evidence" value="ECO:0007669"/>
    <property type="project" value="TreeGrafter"/>
</dbReference>
<feature type="transmembrane region" description="Helical" evidence="2">
    <location>
        <begin position="213"/>
        <end position="234"/>
    </location>
</feature>
<dbReference type="RefSeq" id="WP_123818204.1">
    <property type="nucleotide sequence ID" value="NZ_JBEYIY010000011.1"/>
</dbReference>
<feature type="domain" description="SGNH" evidence="4">
    <location>
        <begin position="473"/>
        <end position="701"/>
    </location>
</feature>
<dbReference type="PANTHER" id="PTHR23028:SF53">
    <property type="entry name" value="ACYL_TRANSF_3 DOMAIN-CONTAINING PROTEIN"/>
    <property type="match status" value="1"/>
</dbReference>
<feature type="transmembrane region" description="Helical" evidence="2">
    <location>
        <begin position="325"/>
        <end position="344"/>
    </location>
</feature>
<evidence type="ECO:0000256" key="1">
    <source>
        <dbReference type="SAM" id="MobiDB-lite"/>
    </source>
</evidence>
<feature type="transmembrane region" description="Helical" evidence="2">
    <location>
        <begin position="115"/>
        <end position="135"/>
    </location>
</feature>
<name>A0A3N4RLQ0_9ACTN</name>
<evidence type="ECO:0000313" key="5">
    <source>
        <dbReference type="EMBL" id="RPE34283.1"/>
    </source>
</evidence>
<dbReference type="InterPro" id="IPR043968">
    <property type="entry name" value="SGNH"/>
</dbReference>
<organism evidence="5 6">
    <name type="scientific">Kitasatospora cineracea</name>
    <dbReference type="NCBI Taxonomy" id="88074"/>
    <lineage>
        <taxon>Bacteria</taxon>
        <taxon>Bacillati</taxon>
        <taxon>Actinomycetota</taxon>
        <taxon>Actinomycetes</taxon>
        <taxon>Kitasatosporales</taxon>
        <taxon>Streptomycetaceae</taxon>
        <taxon>Kitasatospora</taxon>
    </lineage>
</organism>
<dbReference type="PANTHER" id="PTHR23028">
    <property type="entry name" value="ACETYLTRANSFERASE"/>
    <property type="match status" value="1"/>
</dbReference>
<dbReference type="InterPro" id="IPR050879">
    <property type="entry name" value="Acyltransferase_3"/>
</dbReference>
<accession>A0A3N4RLQ0</accession>
<protein>
    <submittedName>
        <fullName evidence="5">Peptidoglycan/LPS O-acetylase OafA/YrhL</fullName>
    </submittedName>
</protein>
<feature type="compositionally biased region" description="Basic residues" evidence="1">
    <location>
        <begin position="34"/>
        <end position="43"/>
    </location>
</feature>
<feature type="transmembrane region" description="Helical" evidence="2">
    <location>
        <begin position="273"/>
        <end position="290"/>
    </location>
</feature>
<keyword evidence="2" id="KW-0472">Membrane</keyword>
<sequence>MSSYHQPVQGELATAARTGPEVGAAPSVPGGRRADRRRKKGHKGAFRPDIEGLRAVAVLLVLVYHAVPKSLRGGFVGVDVFFVISGFLITSLLVKEIGRTGRLSLGAFYARRAKRLLPAACLAVLAAAVLTYLYLPVTQRSTFGGDLLAASLYVVNWRLADRSVDYLAADVLPSPVQHFWSLAVEEQFYLVWPVLIVLALWLAPRLRWSLTRMLAVAITLVAGASLAFSVYYTGKSPAQAFFVTPTRLWELAVGAIVALALPKLAGLGRGAGAALTTLGLLAVLGGGYFLDGSYAWPGYWALLPTVGAALVLIGGVGGPSGAGRVLALPPMVWVGGISYSLYLWHWPLLVAAQAKWGDGGKVGVLAVAVSVVPAWLSHKLVENPIRFSAALSRPFKATWAVGVPSTALAVAAGLLLTLGTGGGSGGPVAGAAALTGLSDQQQSDLWKTDKYPTVQPDPLKATADVPAAYGMKCQAGQEATTVASCDFGDTSAATVVVMAGDSKVLQWQPALDEIGKAHGIHVVTVTKSSCAFADTVAVLNDRPYKSCADWNKKAMAKILELRPAMVLTSQNSAHALADASGSGAGDLPPMRDGLERSWTKLQKAGIPVTVLLNNVNGVPSPVYECVAKNKSKLSACAFDSNYETAQLQTELAEKVGAGVIDLNPMICPGGRCPAVIGSALVYRDGSHITATYVKTLVPALRDRLKQEFDRNRIAWK</sequence>
<proteinExistence type="predicted"/>
<comment type="caution">
    <text evidence="5">The sequence shown here is derived from an EMBL/GenBank/DDBJ whole genome shotgun (WGS) entry which is preliminary data.</text>
</comment>
<feature type="domain" description="Acyltransferase 3" evidence="3">
    <location>
        <begin position="49"/>
        <end position="360"/>
    </location>
</feature>
<gene>
    <name evidence="5" type="ORF">EDD38_2598</name>
</gene>
<evidence type="ECO:0000313" key="6">
    <source>
        <dbReference type="Proteomes" id="UP000266906"/>
    </source>
</evidence>
<dbReference type="Pfam" id="PF01757">
    <property type="entry name" value="Acyl_transf_3"/>
    <property type="match status" value="1"/>
</dbReference>
<feature type="transmembrane region" description="Helical" evidence="2">
    <location>
        <begin position="188"/>
        <end position="206"/>
    </location>
</feature>
<dbReference type="EMBL" id="RKQG01000001">
    <property type="protein sequence ID" value="RPE34283.1"/>
    <property type="molecule type" value="Genomic_DNA"/>
</dbReference>
<feature type="transmembrane region" description="Helical" evidence="2">
    <location>
        <begin position="356"/>
        <end position="376"/>
    </location>
</feature>
<evidence type="ECO:0000259" key="4">
    <source>
        <dbReference type="Pfam" id="PF19040"/>
    </source>
</evidence>
<feature type="transmembrane region" description="Helical" evidence="2">
    <location>
        <begin position="296"/>
        <end position="318"/>
    </location>
</feature>
<dbReference type="Proteomes" id="UP000266906">
    <property type="component" value="Unassembled WGS sequence"/>
</dbReference>
<evidence type="ECO:0000256" key="2">
    <source>
        <dbReference type="SAM" id="Phobius"/>
    </source>
</evidence>
<feature type="region of interest" description="Disordered" evidence="1">
    <location>
        <begin position="15"/>
        <end position="43"/>
    </location>
</feature>
<keyword evidence="2" id="KW-1133">Transmembrane helix</keyword>
<dbReference type="GO" id="GO:0016747">
    <property type="term" value="F:acyltransferase activity, transferring groups other than amino-acyl groups"/>
    <property type="evidence" value="ECO:0007669"/>
    <property type="project" value="InterPro"/>
</dbReference>
<keyword evidence="6" id="KW-1185">Reference proteome</keyword>
<dbReference type="GO" id="GO:0009103">
    <property type="term" value="P:lipopolysaccharide biosynthetic process"/>
    <property type="evidence" value="ECO:0007669"/>
    <property type="project" value="TreeGrafter"/>
</dbReference>